<comment type="similarity">
    <text evidence="3">Belongs to the HAD-like hydrolase superfamily. SerB family.</text>
</comment>
<dbReference type="RefSeq" id="WP_143234821.1">
    <property type="nucleotide sequence ID" value="NZ_VJWL01000001.1"/>
</dbReference>
<dbReference type="InterPro" id="IPR050582">
    <property type="entry name" value="HAD-like_SerB"/>
</dbReference>
<comment type="pathway">
    <text evidence="2">Amino-acid biosynthesis; L-serine biosynthesis; L-serine from 3-phospho-D-glycerate: step 3/3.</text>
</comment>
<evidence type="ECO:0000256" key="10">
    <source>
        <dbReference type="ARBA" id="ARBA00023299"/>
    </source>
</evidence>
<dbReference type="AlphaFoldDB" id="A0A552X562"/>
<evidence type="ECO:0000256" key="8">
    <source>
        <dbReference type="ARBA" id="ARBA00022801"/>
    </source>
</evidence>
<accession>A0A552X562</accession>
<dbReference type="InterPro" id="IPR036412">
    <property type="entry name" value="HAD-like_sf"/>
</dbReference>
<name>A0A552X562_9GAMM</name>
<dbReference type="PANTHER" id="PTHR43344">
    <property type="entry name" value="PHOSPHOSERINE PHOSPHATASE"/>
    <property type="match status" value="1"/>
</dbReference>
<dbReference type="Pfam" id="PF12710">
    <property type="entry name" value="HAD"/>
    <property type="match status" value="1"/>
</dbReference>
<dbReference type="GO" id="GO:0005737">
    <property type="term" value="C:cytoplasm"/>
    <property type="evidence" value="ECO:0007669"/>
    <property type="project" value="TreeGrafter"/>
</dbReference>
<dbReference type="Proteomes" id="UP000320359">
    <property type="component" value="Unassembled WGS sequence"/>
</dbReference>
<evidence type="ECO:0000256" key="4">
    <source>
        <dbReference type="ARBA" id="ARBA00012640"/>
    </source>
</evidence>
<sequence length="215" mass="22990">MHALPDIHKPGLVVFDMDSTLIQLESIDAIAAAAGFGDKVAAVTEAAMRGEMDFVEALHQRVKFLAGVKESLIWDMADNLPYSDGADELMAFFKKHRWRTAIVSGGFTWFADSASMRFGVDFVACNVLEVKNGELTGRLLGPIIDGQAKANALEALKQQYGIPRAQTIAVGDGANDIPMLEAAGLGVAFNAKPALREVADICIEGTLAGLIDILK</sequence>
<dbReference type="SUPFAM" id="SSF56784">
    <property type="entry name" value="HAD-like"/>
    <property type="match status" value="1"/>
</dbReference>
<dbReference type="SFLD" id="SFLDF00029">
    <property type="entry name" value="phosphoserine_phosphatase"/>
    <property type="match status" value="1"/>
</dbReference>
<dbReference type="UniPathway" id="UPA00135">
    <property type="reaction ID" value="UER00198"/>
</dbReference>
<keyword evidence="16" id="KW-1185">Reference proteome</keyword>
<comment type="catalytic activity">
    <reaction evidence="12">
        <text>O-phospho-L-serine + H2O = L-serine + phosphate</text>
        <dbReference type="Rhea" id="RHEA:21208"/>
        <dbReference type="ChEBI" id="CHEBI:15377"/>
        <dbReference type="ChEBI" id="CHEBI:33384"/>
        <dbReference type="ChEBI" id="CHEBI:43474"/>
        <dbReference type="ChEBI" id="CHEBI:57524"/>
        <dbReference type="EC" id="3.1.3.3"/>
    </reaction>
</comment>
<feature type="active site" description="Nucleophile" evidence="14">
    <location>
        <position position="16"/>
    </location>
</feature>
<evidence type="ECO:0000256" key="12">
    <source>
        <dbReference type="ARBA" id="ARBA00048138"/>
    </source>
</evidence>
<evidence type="ECO:0000256" key="6">
    <source>
        <dbReference type="ARBA" id="ARBA00022605"/>
    </source>
</evidence>
<keyword evidence="10" id="KW-0718">Serine biosynthesis</keyword>
<evidence type="ECO:0000256" key="11">
    <source>
        <dbReference type="ARBA" id="ARBA00031693"/>
    </source>
</evidence>
<comment type="cofactor">
    <cofactor evidence="1">
        <name>Mg(2+)</name>
        <dbReference type="ChEBI" id="CHEBI:18420"/>
    </cofactor>
</comment>
<dbReference type="EC" id="3.1.3.3" evidence="4"/>
<comment type="catalytic activity">
    <reaction evidence="13">
        <text>O-phospho-D-serine + H2O = D-serine + phosphate</text>
        <dbReference type="Rhea" id="RHEA:24873"/>
        <dbReference type="ChEBI" id="CHEBI:15377"/>
        <dbReference type="ChEBI" id="CHEBI:35247"/>
        <dbReference type="ChEBI" id="CHEBI:43474"/>
        <dbReference type="ChEBI" id="CHEBI:58680"/>
        <dbReference type="EC" id="3.1.3.3"/>
    </reaction>
</comment>
<dbReference type="InterPro" id="IPR023214">
    <property type="entry name" value="HAD_sf"/>
</dbReference>
<dbReference type="GO" id="GO:0006564">
    <property type="term" value="P:L-serine biosynthetic process"/>
    <property type="evidence" value="ECO:0007669"/>
    <property type="project" value="UniProtKB-KW"/>
</dbReference>
<reference evidence="15 16" key="1">
    <citation type="submission" date="2019-07" db="EMBL/GenBank/DDBJ databases">
        <authorList>
            <person name="Yang M."/>
            <person name="Zhao D."/>
            <person name="Xiang H."/>
        </authorList>
    </citation>
    <scope>NUCLEOTIDE SEQUENCE [LARGE SCALE GENOMIC DNA]</scope>
    <source>
        <strain evidence="15 16">IM1326</strain>
    </source>
</reference>
<evidence type="ECO:0000256" key="5">
    <source>
        <dbReference type="ARBA" id="ARBA00015196"/>
    </source>
</evidence>
<dbReference type="PANTHER" id="PTHR43344:SF2">
    <property type="entry name" value="PHOSPHOSERINE PHOSPHATASE"/>
    <property type="match status" value="1"/>
</dbReference>
<dbReference type="CDD" id="cd07500">
    <property type="entry name" value="HAD_PSP"/>
    <property type="match status" value="1"/>
</dbReference>
<dbReference type="Gene3D" id="3.40.50.1000">
    <property type="entry name" value="HAD superfamily/HAD-like"/>
    <property type="match status" value="1"/>
</dbReference>
<comment type="caution">
    <text evidence="15">The sequence shown here is derived from an EMBL/GenBank/DDBJ whole genome shotgun (WGS) entry which is preliminary data.</text>
</comment>
<keyword evidence="9" id="KW-0460">Magnesium</keyword>
<dbReference type="OrthoDB" id="9792539at2"/>
<dbReference type="NCBIfam" id="TIGR01488">
    <property type="entry name" value="HAD-SF-IB"/>
    <property type="match status" value="1"/>
</dbReference>
<evidence type="ECO:0000256" key="13">
    <source>
        <dbReference type="ARBA" id="ARBA00048523"/>
    </source>
</evidence>
<dbReference type="NCBIfam" id="TIGR00338">
    <property type="entry name" value="serB"/>
    <property type="match status" value="1"/>
</dbReference>
<keyword evidence="8 15" id="KW-0378">Hydrolase</keyword>
<keyword evidence="7" id="KW-0479">Metal-binding</keyword>
<keyword evidence="6" id="KW-0028">Amino-acid biosynthesis</keyword>
<proteinExistence type="inferred from homology"/>
<evidence type="ECO:0000256" key="2">
    <source>
        <dbReference type="ARBA" id="ARBA00005135"/>
    </source>
</evidence>
<evidence type="ECO:0000313" key="15">
    <source>
        <dbReference type="EMBL" id="TRW50145.1"/>
    </source>
</evidence>
<evidence type="ECO:0000256" key="14">
    <source>
        <dbReference type="PIRSR" id="PIRSR604469-1"/>
    </source>
</evidence>
<gene>
    <name evidence="15" type="primary">serB</name>
    <name evidence="15" type="ORF">FM042_04740</name>
</gene>
<protein>
    <recommendedName>
        <fullName evidence="5">Phosphoserine phosphatase</fullName>
        <ecNumber evidence="4">3.1.3.3</ecNumber>
    </recommendedName>
    <alternativeName>
        <fullName evidence="11">O-phosphoserine phosphohydrolase</fullName>
    </alternativeName>
</protein>
<evidence type="ECO:0000256" key="9">
    <source>
        <dbReference type="ARBA" id="ARBA00022842"/>
    </source>
</evidence>
<feature type="active site" description="Proton donor" evidence="14">
    <location>
        <position position="18"/>
    </location>
</feature>
<evidence type="ECO:0000256" key="3">
    <source>
        <dbReference type="ARBA" id="ARBA00009184"/>
    </source>
</evidence>
<dbReference type="SFLD" id="SFLDS00003">
    <property type="entry name" value="Haloacid_Dehalogenase"/>
    <property type="match status" value="1"/>
</dbReference>
<dbReference type="InterPro" id="IPR004469">
    <property type="entry name" value="PSP"/>
</dbReference>
<dbReference type="GO" id="GO:0036424">
    <property type="term" value="F:L-phosphoserine phosphatase activity"/>
    <property type="evidence" value="ECO:0007669"/>
    <property type="project" value="InterPro"/>
</dbReference>
<dbReference type="SFLD" id="SFLDG01136">
    <property type="entry name" value="C1.6:_Phosphoserine_Phosphatas"/>
    <property type="match status" value="1"/>
</dbReference>
<evidence type="ECO:0000313" key="16">
    <source>
        <dbReference type="Proteomes" id="UP000320359"/>
    </source>
</evidence>
<organism evidence="15 16">
    <name type="scientific">Aliidiomarina halalkaliphila</name>
    <dbReference type="NCBI Taxonomy" id="2593535"/>
    <lineage>
        <taxon>Bacteria</taxon>
        <taxon>Pseudomonadati</taxon>
        <taxon>Pseudomonadota</taxon>
        <taxon>Gammaproteobacteria</taxon>
        <taxon>Alteromonadales</taxon>
        <taxon>Idiomarinaceae</taxon>
        <taxon>Aliidiomarina</taxon>
    </lineage>
</organism>
<dbReference type="SFLD" id="SFLDG01137">
    <property type="entry name" value="C1.6.1:_Phosphoserine_Phosphat"/>
    <property type="match status" value="1"/>
</dbReference>
<evidence type="ECO:0000256" key="1">
    <source>
        <dbReference type="ARBA" id="ARBA00001946"/>
    </source>
</evidence>
<dbReference type="EMBL" id="VJWL01000001">
    <property type="protein sequence ID" value="TRW50145.1"/>
    <property type="molecule type" value="Genomic_DNA"/>
</dbReference>
<dbReference type="GO" id="GO:0000287">
    <property type="term" value="F:magnesium ion binding"/>
    <property type="evidence" value="ECO:0007669"/>
    <property type="project" value="TreeGrafter"/>
</dbReference>
<evidence type="ECO:0000256" key="7">
    <source>
        <dbReference type="ARBA" id="ARBA00022723"/>
    </source>
</evidence>